<dbReference type="Proteomes" id="UP001291623">
    <property type="component" value="Unassembled WGS sequence"/>
</dbReference>
<organism evidence="1 2">
    <name type="scientific">Anisodus tanguticus</name>
    <dbReference type="NCBI Taxonomy" id="243964"/>
    <lineage>
        <taxon>Eukaryota</taxon>
        <taxon>Viridiplantae</taxon>
        <taxon>Streptophyta</taxon>
        <taxon>Embryophyta</taxon>
        <taxon>Tracheophyta</taxon>
        <taxon>Spermatophyta</taxon>
        <taxon>Magnoliopsida</taxon>
        <taxon>eudicotyledons</taxon>
        <taxon>Gunneridae</taxon>
        <taxon>Pentapetalae</taxon>
        <taxon>asterids</taxon>
        <taxon>lamiids</taxon>
        <taxon>Solanales</taxon>
        <taxon>Solanaceae</taxon>
        <taxon>Solanoideae</taxon>
        <taxon>Hyoscyameae</taxon>
        <taxon>Anisodus</taxon>
    </lineage>
</organism>
<evidence type="ECO:0000313" key="2">
    <source>
        <dbReference type="Proteomes" id="UP001291623"/>
    </source>
</evidence>
<sequence length="100" mass="11052">MSLQCSLVQNHLKQAYERSYSVTMKSRTNSDIPLPPSGALFYCGNSLQMEVLIGSCQGIHRLNMFLKARRDDVSAGVPSRFLHAVIGPDCCGNPHEPFIV</sequence>
<accession>A0AAE1V1T8</accession>
<protein>
    <submittedName>
        <fullName evidence="1">Uncharacterized protein</fullName>
    </submittedName>
</protein>
<comment type="caution">
    <text evidence="1">The sequence shown here is derived from an EMBL/GenBank/DDBJ whole genome shotgun (WGS) entry which is preliminary data.</text>
</comment>
<reference evidence="1" key="1">
    <citation type="submission" date="2023-12" db="EMBL/GenBank/DDBJ databases">
        <title>Genome assembly of Anisodus tanguticus.</title>
        <authorList>
            <person name="Wang Y.-J."/>
        </authorList>
    </citation>
    <scope>NUCLEOTIDE SEQUENCE</scope>
    <source>
        <strain evidence="1">KB-2021</strain>
        <tissue evidence="1">Leaf</tissue>
    </source>
</reference>
<dbReference type="EMBL" id="JAVYJV010000018">
    <property type="protein sequence ID" value="KAK4347441.1"/>
    <property type="molecule type" value="Genomic_DNA"/>
</dbReference>
<keyword evidence="2" id="KW-1185">Reference proteome</keyword>
<name>A0AAE1V1T8_9SOLA</name>
<evidence type="ECO:0000313" key="1">
    <source>
        <dbReference type="EMBL" id="KAK4347441.1"/>
    </source>
</evidence>
<gene>
    <name evidence="1" type="ORF">RND71_033780</name>
</gene>
<dbReference type="AlphaFoldDB" id="A0AAE1V1T8"/>
<proteinExistence type="predicted"/>